<feature type="transmembrane region" description="Helical" evidence="1">
    <location>
        <begin position="21"/>
        <end position="38"/>
    </location>
</feature>
<accession>A8RSD9</accession>
<sequence>MEVMEVLYHEIFQKTSRRKQMFAWASLYGLLFMGLSLWDSLYGTLFMGLFLSALCGCPFVRLTGAAGLWMIPLIYRLQGELT</sequence>
<keyword evidence="1" id="KW-0812">Transmembrane</keyword>
<dbReference type="AlphaFoldDB" id="A8RSD9"/>
<evidence type="ECO:0000313" key="3">
    <source>
        <dbReference type="Proteomes" id="UP000005396"/>
    </source>
</evidence>
<protein>
    <submittedName>
        <fullName evidence="2">Uncharacterized protein</fullName>
    </submittedName>
</protein>
<dbReference type="PaxDb" id="411902-CLOBOL_03289"/>
<proteinExistence type="predicted"/>
<reference evidence="2 3" key="2">
    <citation type="submission" date="2007-09" db="EMBL/GenBank/DDBJ databases">
        <title>Draft genome sequence of Clostridium bolteae (ATCC BAA-613).</title>
        <authorList>
            <person name="Sudarsanam P."/>
            <person name="Ley R."/>
            <person name="Guruge J."/>
            <person name="Turnbaugh P.J."/>
            <person name="Mahowald M."/>
            <person name="Liep D."/>
            <person name="Gordon J."/>
        </authorList>
    </citation>
    <scope>NUCLEOTIDE SEQUENCE [LARGE SCALE GENOMIC DNA]</scope>
    <source>
        <strain evidence="3">ATCC BAA-613 / DSM 15670 / CCUG 46953 / JCM 12243 / WAL 16351</strain>
    </source>
</reference>
<feature type="transmembrane region" description="Helical" evidence="1">
    <location>
        <begin position="44"/>
        <end position="71"/>
    </location>
</feature>
<dbReference type="Proteomes" id="UP000005396">
    <property type="component" value="Unassembled WGS sequence"/>
</dbReference>
<name>A8RSD9_ENTBW</name>
<organism evidence="2 3">
    <name type="scientific">Enterocloster bolteae (strain ATCC BAA-613 / DSM 15670 / CCUG 46953 / JCM 12243 / WAL 16351)</name>
    <name type="common">Clostridium bolteae</name>
    <dbReference type="NCBI Taxonomy" id="411902"/>
    <lineage>
        <taxon>Bacteria</taxon>
        <taxon>Bacillati</taxon>
        <taxon>Bacillota</taxon>
        <taxon>Clostridia</taxon>
        <taxon>Lachnospirales</taxon>
        <taxon>Lachnospiraceae</taxon>
        <taxon>Enterocloster</taxon>
    </lineage>
</organism>
<comment type="caution">
    <text evidence="2">The sequence shown here is derived from an EMBL/GenBank/DDBJ whole genome shotgun (WGS) entry which is preliminary data.</text>
</comment>
<dbReference type="HOGENOM" id="CLU_194376_0_0_9"/>
<evidence type="ECO:0000313" key="2">
    <source>
        <dbReference type="EMBL" id="EDP16521.1"/>
    </source>
</evidence>
<gene>
    <name evidence="2" type="ORF">CLOBOL_03289</name>
</gene>
<keyword evidence="1" id="KW-0472">Membrane</keyword>
<evidence type="ECO:0000256" key="1">
    <source>
        <dbReference type="SAM" id="Phobius"/>
    </source>
</evidence>
<keyword evidence="1" id="KW-1133">Transmembrane helix</keyword>
<dbReference type="EMBL" id="ABCC02000029">
    <property type="protein sequence ID" value="EDP16521.1"/>
    <property type="molecule type" value="Genomic_DNA"/>
</dbReference>
<reference evidence="2 3" key="1">
    <citation type="submission" date="2007-08" db="EMBL/GenBank/DDBJ databases">
        <authorList>
            <person name="Fulton L."/>
            <person name="Clifton S."/>
            <person name="Fulton B."/>
            <person name="Xu J."/>
            <person name="Minx P."/>
            <person name="Pepin K.H."/>
            <person name="Johnson M."/>
            <person name="Thiruvilangam P."/>
            <person name="Bhonagiri V."/>
            <person name="Nash W.E."/>
            <person name="Mardis E.R."/>
            <person name="Wilson R.K."/>
        </authorList>
    </citation>
    <scope>NUCLEOTIDE SEQUENCE [LARGE SCALE GENOMIC DNA]</scope>
    <source>
        <strain evidence="3">ATCC BAA-613 / DSM 15670 / CCUG 46953 / JCM 12243 / WAL 16351</strain>
    </source>
</reference>